<dbReference type="KEGG" id="clup:CLUP02_09046"/>
<dbReference type="EMBL" id="CP019476">
    <property type="protein sequence ID" value="UQC83552.1"/>
    <property type="molecule type" value="Genomic_DNA"/>
</dbReference>
<dbReference type="InterPro" id="IPR001680">
    <property type="entry name" value="WD40_rpt"/>
</dbReference>
<keyword evidence="4" id="KW-0677">Repeat</keyword>
<reference evidence="8" key="1">
    <citation type="journal article" date="2021" name="Mol. Plant Microbe Interact.">
        <title>Complete Genome Sequence of the Plant-Pathogenic Fungus Colletotrichum lupini.</title>
        <authorList>
            <person name="Baroncelli R."/>
            <person name="Pensec F."/>
            <person name="Da Lio D."/>
            <person name="Boufleur T."/>
            <person name="Vicente I."/>
            <person name="Sarrocco S."/>
            <person name="Picot A."/>
            <person name="Baraldi E."/>
            <person name="Sukno S."/>
            <person name="Thon M."/>
            <person name="Le Floch G."/>
        </authorList>
    </citation>
    <scope>NUCLEOTIDE SEQUENCE</scope>
    <source>
        <strain evidence="8">IMI 504893</strain>
    </source>
</reference>
<dbReference type="RefSeq" id="XP_049145171.1">
    <property type="nucleotide sequence ID" value="XM_049288027.1"/>
</dbReference>
<dbReference type="PANTHER" id="PTHR18763">
    <property type="entry name" value="WD-REPEAT PROTEIN 18"/>
    <property type="match status" value="1"/>
</dbReference>
<dbReference type="GO" id="GO:0005656">
    <property type="term" value="C:nuclear pre-replicative complex"/>
    <property type="evidence" value="ECO:0007669"/>
    <property type="project" value="TreeGrafter"/>
</dbReference>
<comment type="function">
    <text evidence="1 6">Component of the RIX1 complex required for processing of ITS2 sequences from 35S pre-rRNA.</text>
</comment>
<dbReference type="PANTHER" id="PTHR18763:SF0">
    <property type="entry name" value="WD REPEAT-CONTAINING PROTEIN 18"/>
    <property type="match status" value="1"/>
</dbReference>
<dbReference type="InterPro" id="IPR036322">
    <property type="entry name" value="WD40_repeat_dom_sf"/>
</dbReference>
<keyword evidence="9" id="KW-1185">Reference proteome</keyword>
<dbReference type="GO" id="GO:0006261">
    <property type="term" value="P:DNA-templated DNA replication"/>
    <property type="evidence" value="ECO:0007669"/>
    <property type="project" value="TreeGrafter"/>
</dbReference>
<dbReference type="SMART" id="SM00320">
    <property type="entry name" value="WD40"/>
    <property type="match status" value="6"/>
</dbReference>
<comment type="subunit">
    <text evidence="6">Component of the RIX1 complex, composed of IPI1, RIX1/IPI2 and IPI3 in a 1:2:2 stoichiometry. The complex interacts (via RIX1) with MDN1 (via its hexameric AAA ATPase ring) and the pre-60S ribosome particles.</text>
</comment>
<evidence type="ECO:0000256" key="5">
    <source>
        <dbReference type="PROSITE-ProRule" id="PRU00221"/>
    </source>
</evidence>
<evidence type="ECO:0000313" key="8">
    <source>
        <dbReference type="EMBL" id="UQC83552.1"/>
    </source>
</evidence>
<dbReference type="GeneID" id="73343037"/>
<dbReference type="Pfam" id="PF00400">
    <property type="entry name" value="WD40"/>
    <property type="match status" value="2"/>
</dbReference>
<comment type="similarity">
    <text evidence="2 6">Belongs to the WD repeat IPI3/WDR18 family.</text>
</comment>
<dbReference type="AlphaFoldDB" id="A0A9Q8SVU7"/>
<dbReference type="Proteomes" id="UP000830671">
    <property type="component" value="Chromosome 4"/>
</dbReference>
<accession>A0A9Q8SVU7</accession>
<evidence type="ECO:0000313" key="9">
    <source>
        <dbReference type="Proteomes" id="UP000830671"/>
    </source>
</evidence>
<keyword evidence="6" id="KW-0539">Nucleus</keyword>
<feature type="repeat" description="WD" evidence="5">
    <location>
        <begin position="254"/>
        <end position="283"/>
    </location>
</feature>
<evidence type="ECO:0000256" key="6">
    <source>
        <dbReference type="RuleBase" id="RU369067"/>
    </source>
</evidence>
<dbReference type="InterPro" id="IPR045227">
    <property type="entry name" value="WDR18/Ipi3/RID3"/>
</dbReference>
<protein>
    <recommendedName>
        <fullName evidence="6">Pre-rRNA-processing protein IPI3</fullName>
    </recommendedName>
</protein>
<feature type="region of interest" description="Disordered" evidence="7">
    <location>
        <begin position="68"/>
        <end position="89"/>
    </location>
</feature>
<gene>
    <name evidence="8" type="ORF">CLUP02_09046</name>
</gene>
<evidence type="ECO:0000256" key="4">
    <source>
        <dbReference type="ARBA" id="ARBA00022737"/>
    </source>
</evidence>
<dbReference type="PROSITE" id="PS50082">
    <property type="entry name" value="WD_REPEATS_2"/>
    <property type="match status" value="2"/>
</dbReference>
<keyword evidence="6" id="KW-0698">rRNA processing</keyword>
<evidence type="ECO:0000256" key="2">
    <source>
        <dbReference type="ARBA" id="ARBA00010143"/>
    </source>
</evidence>
<evidence type="ECO:0000256" key="3">
    <source>
        <dbReference type="ARBA" id="ARBA00022574"/>
    </source>
</evidence>
<organism evidence="8 9">
    <name type="scientific">Colletotrichum lupini</name>
    <dbReference type="NCBI Taxonomy" id="145971"/>
    <lineage>
        <taxon>Eukaryota</taxon>
        <taxon>Fungi</taxon>
        <taxon>Dikarya</taxon>
        <taxon>Ascomycota</taxon>
        <taxon>Pezizomycotina</taxon>
        <taxon>Sordariomycetes</taxon>
        <taxon>Hypocreomycetidae</taxon>
        <taxon>Glomerellales</taxon>
        <taxon>Glomerellaceae</taxon>
        <taxon>Colletotrichum</taxon>
        <taxon>Colletotrichum acutatum species complex</taxon>
    </lineage>
</organism>
<proteinExistence type="inferred from homology"/>
<evidence type="ECO:0000256" key="7">
    <source>
        <dbReference type="SAM" id="MobiDB-lite"/>
    </source>
</evidence>
<dbReference type="FunFam" id="2.130.10.10:FF:000929">
    <property type="entry name" value="Ribosomal assembly complex component Ipi3"/>
    <property type="match status" value="1"/>
</dbReference>
<sequence>MRHAAGSSASSHLKLNFSLSTFLTIGPVLSLPPWLLLCLSRSHFENLERSESSIKPFNVVSKTRYPTSPRRIDATPISQPRGTDSLPEHEDKVFRSQVISTVSDSDEPAAYSAFTTSSGYRLSVTHPSTMLSEEFYSCICGPPIAANTAVSKDIGIYAHTLSPSYTVKSTLKRSATPAHCLAISDSHVFAAQHEKSQVHVYSRSRGIQETVVTFPERIRSLALIDDVLALGTSEGRLILWETCTGRQLVTPPCHVQAVSCLAVTPYHILTGSEDSNIHVWTISRLLELDASVESEPDRTLANHRAAITSLAVSGSVNPETNICVSSSKDKTCIIWNYQTGDVLRTLLFSTAPLCVSMDPCGRAVFVSSEDRALYLVELFGEKPLIGPNSTESSSTVVQVNSPIGVADEDAGSALCLAPNHDGTTILSGHAKGKILQWQLAENGHPTELTDLNASVTNLVFPPLLKTPRPTKAVAVVKPTQTERQFTFTSQLNTSLEQETRFGKMLNGFGLPDDALEAAILSFQESHAQQCATDEEAQQETEELWDIINEQRALHKLAMQPYHEAKSSHT</sequence>
<comment type="subcellular location">
    <subcellularLocation>
        <location evidence="6">Nucleus</location>
    </subcellularLocation>
</comment>
<keyword evidence="3 5" id="KW-0853">WD repeat</keyword>
<evidence type="ECO:0000256" key="1">
    <source>
        <dbReference type="ARBA" id="ARBA00002355"/>
    </source>
</evidence>
<dbReference type="GO" id="GO:0120330">
    <property type="term" value="C:rixosome complex"/>
    <property type="evidence" value="ECO:0007669"/>
    <property type="project" value="UniProtKB-UniRule"/>
</dbReference>
<name>A0A9Q8SVU7_9PEZI</name>
<dbReference type="GO" id="GO:0006364">
    <property type="term" value="P:rRNA processing"/>
    <property type="evidence" value="ECO:0007669"/>
    <property type="project" value="UniProtKB-UniRule"/>
</dbReference>
<dbReference type="Gene3D" id="2.130.10.10">
    <property type="entry name" value="YVTN repeat-like/Quinoprotein amine dehydrogenase"/>
    <property type="match status" value="2"/>
</dbReference>
<dbReference type="SUPFAM" id="SSF50978">
    <property type="entry name" value="WD40 repeat-like"/>
    <property type="match status" value="1"/>
</dbReference>
<dbReference type="InterPro" id="IPR015943">
    <property type="entry name" value="WD40/YVTN_repeat-like_dom_sf"/>
</dbReference>
<feature type="repeat" description="WD" evidence="5">
    <location>
        <begin position="300"/>
        <end position="345"/>
    </location>
</feature>